<dbReference type="GO" id="GO:0030497">
    <property type="term" value="P:fatty acid elongation"/>
    <property type="evidence" value="ECO:0007669"/>
    <property type="project" value="TreeGrafter"/>
</dbReference>
<dbReference type="PROSITE" id="PS00061">
    <property type="entry name" value="ADH_SHORT"/>
    <property type="match status" value="1"/>
</dbReference>
<comment type="similarity">
    <text evidence="1">Belongs to the short-chain dehydrogenases/reductases (SDR) family.</text>
</comment>
<dbReference type="Gene3D" id="3.40.50.720">
    <property type="entry name" value="NAD(P)-binding Rossmann-like Domain"/>
    <property type="match status" value="1"/>
</dbReference>
<dbReference type="InterPro" id="IPR036291">
    <property type="entry name" value="NAD(P)-bd_dom_sf"/>
</dbReference>
<evidence type="ECO:0008006" key="3">
    <source>
        <dbReference type="Google" id="ProtNLM"/>
    </source>
</evidence>
<dbReference type="AlphaFoldDB" id="A0A382DN85"/>
<protein>
    <recommendedName>
        <fullName evidence="3">SDR family oxidoreductase</fullName>
    </recommendedName>
</protein>
<dbReference type="PRINTS" id="PR00081">
    <property type="entry name" value="GDHRDH"/>
</dbReference>
<dbReference type="EMBL" id="UINC01040174">
    <property type="protein sequence ID" value="SVB39669.1"/>
    <property type="molecule type" value="Genomic_DNA"/>
</dbReference>
<name>A0A382DN85_9ZZZZ</name>
<dbReference type="PRINTS" id="PR00080">
    <property type="entry name" value="SDRFAMILY"/>
</dbReference>
<proteinExistence type="inferred from homology"/>
<organism evidence="2">
    <name type="scientific">marine metagenome</name>
    <dbReference type="NCBI Taxonomy" id="408172"/>
    <lineage>
        <taxon>unclassified sequences</taxon>
        <taxon>metagenomes</taxon>
        <taxon>ecological metagenomes</taxon>
    </lineage>
</organism>
<sequence length="269" mass="28361">MTLEKLRLDDRVAVVTGGGTGLGKAMALAMAEAGADIVLAARRTEPIEDVVKQVEALGRRGLAIKTDVTDSVQVDSMVQQVIQKFGKIDILLNNAGGGGAGGGKSLFELTDEDWRVGIDTNLSGAFYCIRAAGPYMVKERTGVIINVASGHGMRGAPNSFMYNSAKAGTITFTKSLALTLVDDNIRVNCIVPGFVSQTDPETEEDWDLLRQRGRFVPVRRIGFAAELGPLAVFLASDASSYVTGQSICIDGGGMVDGLGPVQLVPVVTL</sequence>
<dbReference type="Pfam" id="PF13561">
    <property type="entry name" value="adh_short_C2"/>
    <property type="match status" value="1"/>
</dbReference>
<dbReference type="GO" id="GO:0016616">
    <property type="term" value="F:oxidoreductase activity, acting on the CH-OH group of donors, NAD or NADP as acceptor"/>
    <property type="evidence" value="ECO:0007669"/>
    <property type="project" value="TreeGrafter"/>
</dbReference>
<dbReference type="CDD" id="cd05233">
    <property type="entry name" value="SDR_c"/>
    <property type="match status" value="1"/>
</dbReference>
<dbReference type="InterPro" id="IPR020904">
    <property type="entry name" value="Sc_DH/Rdtase_CS"/>
</dbReference>
<reference evidence="2" key="1">
    <citation type="submission" date="2018-05" db="EMBL/GenBank/DDBJ databases">
        <authorList>
            <person name="Lanie J.A."/>
            <person name="Ng W.-L."/>
            <person name="Kazmierczak K.M."/>
            <person name="Andrzejewski T.M."/>
            <person name="Davidsen T.M."/>
            <person name="Wayne K.J."/>
            <person name="Tettelin H."/>
            <person name="Glass J.I."/>
            <person name="Rusch D."/>
            <person name="Podicherti R."/>
            <person name="Tsui H.-C.T."/>
            <person name="Winkler M.E."/>
        </authorList>
    </citation>
    <scope>NUCLEOTIDE SEQUENCE</scope>
</reference>
<evidence type="ECO:0000256" key="1">
    <source>
        <dbReference type="ARBA" id="ARBA00006484"/>
    </source>
</evidence>
<dbReference type="SUPFAM" id="SSF51735">
    <property type="entry name" value="NAD(P)-binding Rossmann-fold domains"/>
    <property type="match status" value="1"/>
</dbReference>
<gene>
    <name evidence="2" type="ORF">METZ01_LOCUS192523</name>
</gene>
<dbReference type="PANTHER" id="PTHR42760:SF40">
    <property type="entry name" value="3-OXOACYL-[ACYL-CARRIER-PROTEIN] REDUCTASE, CHLOROPLASTIC"/>
    <property type="match status" value="1"/>
</dbReference>
<accession>A0A382DN85</accession>
<dbReference type="FunFam" id="3.40.50.720:FF:000084">
    <property type="entry name" value="Short-chain dehydrogenase reductase"/>
    <property type="match status" value="1"/>
</dbReference>
<dbReference type="InterPro" id="IPR002347">
    <property type="entry name" value="SDR_fam"/>
</dbReference>
<evidence type="ECO:0000313" key="2">
    <source>
        <dbReference type="EMBL" id="SVB39669.1"/>
    </source>
</evidence>
<dbReference type="PANTHER" id="PTHR42760">
    <property type="entry name" value="SHORT-CHAIN DEHYDROGENASES/REDUCTASES FAMILY MEMBER"/>
    <property type="match status" value="1"/>
</dbReference>